<dbReference type="GO" id="GO:0003877">
    <property type="term" value="F:ATP:ADP adenylyltransferase activity"/>
    <property type="evidence" value="ECO:0007669"/>
    <property type="project" value="InterPro"/>
</dbReference>
<feature type="active site" description="Nucleophile" evidence="1">
    <location>
        <position position="174"/>
    </location>
</feature>
<name>A0A1Z4LZX5_9CYAN</name>
<dbReference type="Pfam" id="PF19327">
    <property type="entry name" value="Ap4A_phos_N"/>
    <property type="match status" value="1"/>
</dbReference>
<protein>
    <submittedName>
        <fullName evidence="4">Ap4A phosphorylase II</fullName>
    </submittedName>
</protein>
<dbReference type="PANTHER" id="PTHR38420:SF1">
    <property type="entry name" value="PUTATIVE (AFU_ORTHOLOGUE AFUA_5G14690)-RELATED"/>
    <property type="match status" value="1"/>
</dbReference>
<evidence type="ECO:0000259" key="2">
    <source>
        <dbReference type="Pfam" id="PF09830"/>
    </source>
</evidence>
<proteinExistence type="predicted"/>
<dbReference type="GO" id="GO:0009117">
    <property type="term" value="P:nucleotide metabolic process"/>
    <property type="evidence" value="ECO:0007669"/>
    <property type="project" value="InterPro"/>
</dbReference>
<evidence type="ECO:0000256" key="1">
    <source>
        <dbReference type="PIRSR" id="PIRSR000846-1"/>
    </source>
</evidence>
<feature type="domain" description="ATP adenylyltransferase C-terminal" evidence="2">
    <location>
        <begin position="209"/>
        <end position="318"/>
    </location>
</feature>
<gene>
    <name evidence="4" type="ORF">NIES267_62220</name>
</gene>
<evidence type="ECO:0000259" key="3">
    <source>
        <dbReference type="Pfam" id="PF19327"/>
    </source>
</evidence>
<accession>A0A1Z4LZX5</accession>
<dbReference type="Gene3D" id="3.30.428.70">
    <property type="match status" value="1"/>
</dbReference>
<dbReference type="Pfam" id="PF09830">
    <property type="entry name" value="ATP_transf"/>
    <property type="match status" value="1"/>
</dbReference>
<dbReference type="Proteomes" id="UP000218418">
    <property type="component" value="Chromosome"/>
</dbReference>
<sequence length="321" mass="36434">MQIFFCYPIYKNMSDNQSVNQEILLKPGTLWNRIQEQTQHGLECGALQSIATDYEFVEENGVNFLVRILTNLTRKDEAKKKQDKAAKKGNDFNPFLPYEEDLFVSDISQTHLCLLNKFNVVENHLLIVTREFESQDSLLNYQDFQAMWVCLKEIDGLVFYNGGKIAGASQKHKHLQLVPTPLAPNQTESIPIAPLFASAVFEGDVGRVPDLPFVHGFCRFSADLINSPNYAAQITLELYQNLLKYVGLLTEDTDNNPIAYNFLATREWMLIVPRSEEHFESISVNSLGFAGALLVRDQEQMQMLKDCKPMEVLKQVGVSGD</sequence>
<dbReference type="PIRSF" id="PIRSF000846">
    <property type="entry name" value="ATP_adenylyltr"/>
    <property type="match status" value="1"/>
</dbReference>
<feature type="domain" description="Ap4A phosphorylase 1/2 N-terminal" evidence="3">
    <location>
        <begin position="21"/>
        <end position="197"/>
    </location>
</feature>
<evidence type="ECO:0000313" key="4">
    <source>
        <dbReference type="EMBL" id="BAY86711.1"/>
    </source>
</evidence>
<dbReference type="InterPro" id="IPR019200">
    <property type="entry name" value="ATP_adenylylTrfase_C"/>
</dbReference>
<dbReference type="InterPro" id="IPR045759">
    <property type="entry name" value="Ap4A_phos1/2_N"/>
</dbReference>
<dbReference type="GO" id="GO:0005524">
    <property type="term" value="F:ATP binding"/>
    <property type="evidence" value="ECO:0007669"/>
    <property type="project" value="InterPro"/>
</dbReference>
<organism evidence="4 5">
    <name type="scientific">Calothrix parasitica NIES-267</name>
    <dbReference type="NCBI Taxonomy" id="1973488"/>
    <lineage>
        <taxon>Bacteria</taxon>
        <taxon>Bacillati</taxon>
        <taxon>Cyanobacteriota</taxon>
        <taxon>Cyanophyceae</taxon>
        <taxon>Nostocales</taxon>
        <taxon>Calotrichaceae</taxon>
        <taxon>Calothrix</taxon>
    </lineage>
</organism>
<dbReference type="InterPro" id="IPR036265">
    <property type="entry name" value="HIT-like_sf"/>
</dbReference>
<keyword evidence="5" id="KW-1185">Reference proteome</keyword>
<reference evidence="4 5" key="1">
    <citation type="submission" date="2017-06" db="EMBL/GenBank/DDBJ databases">
        <title>Genome sequencing of cyanobaciteial culture collection at National Institute for Environmental Studies (NIES).</title>
        <authorList>
            <person name="Hirose Y."/>
            <person name="Shimura Y."/>
            <person name="Fujisawa T."/>
            <person name="Nakamura Y."/>
            <person name="Kawachi M."/>
        </authorList>
    </citation>
    <scope>NUCLEOTIDE SEQUENCE [LARGE SCALE GENOMIC DNA]</scope>
    <source>
        <strain evidence="4 5">NIES-267</strain>
    </source>
</reference>
<dbReference type="InterPro" id="IPR043171">
    <property type="entry name" value="Ap4A_phos1/2-like"/>
</dbReference>
<evidence type="ECO:0000313" key="5">
    <source>
        <dbReference type="Proteomes" id="UP000218418"/>
    </source>
</evidence>
<dbReference type="InterPro" id="IPR009163">
    <property type="entry name" value="Ap4A_phos1/2"/>
</dbReference>
<dbReference type="EMBL" id="AP018227">
    <property type="protein sequence ID" value="BAY86711.1"/>
    <property type="molecule type" value="Genomic_DNA"/>
</dbReference>
<dbReference type="AlphaFoldDB" id="A0A1Z4LZX5"/>
<dbReference type="SUPFAM" id="SSF54197">
    <property type="entry name" value="HIT-like"/>
    <property type="match status" value="1"/>
</dbReference>
<dbReference type="PANTHER" id="PTHR38420">
    <property type="entry name" value="AP-4-A PHOSPHORYLASE II"/>
    <property type="match status" value="1"/>
</dbReference>